<dbReference type="NCBIfam" id="NF033571">
    <property type="entry name" value="motil_scm1_spiro"/>
    <property type="match status" value="1"/>
</dbReference>
<sequence>MKNKNIFITNIILAILIIITLIVTLVQLLSIDVSKELNIWSCKLNDFSKKLETNISNPIDLAYFLFGFIGFSELIAHNSISMILFAIGWVVFLPILFILFSFFLTTYITLFCVKRIRREMDYKTVKTAGKWGMYASFLSSILFSLIALLLVSFLEPSFNKSQLSSNLQLTKNYDAFSIITLLTYLTNSTIFGAASNDFLEFLGQNFNLPLFITTVIFLVIFLPINGLALVFFSSMWVSTFITDRGGTHSKFWLWLKNIRIDSKREYYGLVFKNIWLWLLVVSFFITILMPGLIHPYENLTQILIAVFFIIIAPLVFLPIMVGIYMAAKIKRFNYNLLMFVQILVLLFTVLALQINIWIFLKADINVSTTISCLVPLITISLAMFGFFGFIKFQKR</sequence>
<dbReference type="AlphaFoldDB" id="S5MH00"/>
<feature type="transmembrane region" description="Helical" evidence="1">
    <location>
        <begin position="131"/>
        <end position="154"/>
    </location>
</feature>
<reference evidence="2 3" key="1">
    <citation type="journal article" date="2013" name="Genome Biol. Evol.">
        <title>Comparison of metabolic capacities and inference of gene content evolution in mosquito-associated Spiroplasma diminutum and S. taiwanense.</title>
        <authorList>
            <person name="Lo W.S."/>
            <person name="Ku C."/>
            <person name="Chen L.L."/>
            <person name="Chang T.H."/>
            <person name="Kuo C.H."/>
        </authorList>
    </citation>
    <scope>NUCLEOTIDE SEQUENCE [LARGE SCALE GENOMIC DNA]</scope>
    <source>
        <strain evidence="2">CT-1</strain>
    </source>
</reference>
<feature type="transmembrane region" description="Helical" evidence="1">
    <location>
        <begin position="206"/>
        <end position="232"/>
    </location>
</feature>
<dbReference type="OrthoDB" id="388821at2"/>
<dbReference type="STRING" id="1276220.STAIW_v1c04830"/>
<accession>S5MH00</accession>
<keyword evidence="3" id="KW-1185">Reference proteome</keyword>
<organism evidence="2 3">
    <name type="scientific">Spiroplasma taiwanense CT-1</name>
    <dbReference type="NCBI Taxonomy" id="1276220"/>
    <lineage>
        <taxon>Bacteria</taxon>
        <taxon>Bacillati</taxon>
        <taxon>Mycoplasmatota</taxon>
        <taxon>Mollicutes</taxon>
        <taxon>Entomoplasmatales</taxon>
        <taxon>Spiroplasmataceae</taxon>
        <taxon>Spiroplasma</taxon>
    </lineage>
</organism>
<feature type="transmembrane region" description="Helical" evidence="1">
    <location>
        <begin position="274"/>
        <end position="293"/>
    </location>
</feature>
<gene>
    <name evidence="2" type="ORF">STAIW_v1c04830</name>
</gene>
<evidence type="ECO:0008006" key="4">
    <source>
        <dbReference type="Google" id="ProtNLM"/>
    </source>
</evidence>
<feature type="transmembrane region" description="Helical" evidence="1">
    <location>
        <begin position="83"/>
        <end position="111"/>
    </location>
</feature>
<evidence type="ECO:0000313" key="3">
    <source>
        <dbReference type="Proteomes" id="UP000014984"/>
    </source>
</evidence>
<dbReference type="Proteomes" id="UP000014984">
    <property type="component" value="Chromosome"/>
</dbReference>
<dbReference type="KEGG" id="stai:STAIW_v1c04830"/>
<evidence type="ECO:0000256" key="1">
    <source>
        <dbReference type="SAM" id="Phobius"/>
    </source>
</evidence>
<keyword evidence="1" id="KW-0812">Transmembrane</keyword>
<feature type="transmembrane region" description="Helical" evidence="1">
    <location>
        <begin position="366"/>
        <end position="390"/>
    </location>
</feature>
<feature type="transmembrane region" description="Helical" evidence="1">
    <location>
        <begin position="336"/>
        <end position="360"/>
    </location>
</feature>
<feature type="transmembrane region" description="Helical" evidence="1">
    <location>
        <begin position="55"/>
        <end position="76"/>
    </location>
</feature>
<evidence type="ECO:0000313" key="2">
    <source>
        <dbReference type="EMBL" id="AGR41125.1"/>
    </source>
</evidence>
<dbReference type="EMBL" id="CP005074">
    <property type="protein sequence ID" value="AGR41125.1"/>
    <property type="molecule type" value="Genomic_DNA"/>
</dbReference>
<dbReference type="RefSeq" id="WP_020834264.1">
    <property type="nucleotide sequence ID" value="NC_021846.1"/>
</dbReference>
<feature type="transmembrane region" description="Helical" evidence="1">
    <location>
        <begin position="299"/>
        <end position="324"/>
    </location>
</feature>
<dbReference type="PATRIC" id="fig|1276220.3.peg.489"/>
<feature type="transmembrane region" description="Helical" evidence="1">
    <location>
        <begin position="7"/>
        <end position="31"/>
    </location>
</feature>
<dbReference type="HOGENOM" id="CLU_698114_0_0_14"/>
<feature type="transmembrane region" description="Helical" evidence="1">
    <location>
        <begin position="175"/>
        <end position="194"/>
    </location>
</feature>
<proteinExistence type="predicted"/>
<protein>
    <recommendedName>
        <fullName evidence="4">Motility-associated protein Scm1</fullName>
    </recommendedName>
</protein>
<name>S5MH00_9MOLU</name>
<keyword evidence="1" id="KW-0472">Membrane</keyword>
<keyword evidence="1" id="KW-1133">Transmembrane helix</keyword>